<dbReference type="Gene3D" id="3.30.1380.10">
    <property type="match status" value="1"/>
</dbReference>
<dbReference type="SUPFAM" id="SSF55166">
    <property type="entry name" value="Hedgehog/DD-peptidase"/>
    <property type="match status" value="1"/>
</dbReference>
<reference evidence="2" key="1">
    <citation type="journal article" date="2019" name="Int. J. Syst. Evol. Microbiol.">
        <title>The Global Catalogue of Microorganisms (GCM) 10K type strain sequencing project: providing services to taxonomists for standard genome sequencing and annotation.</title>
        <authorList>
            <consortium name="The Broad Institute Genomics Platform"/>
            <consortium name="The Broad Institute Genome Sequencing Center for Infectious Disease"/>
            <person name="Wu L."/>
            <person name="Ma J."/>
        </authorList>
    </citation>
    <scope>NUCLEOTIDE SEQUENCE [LARGE SCALE GENOMIC DNA]</scope>
    <source>
        <strain evidence="2">JCM 9933</strain>
    </source>
</reference>
<gene>
    <name evidence="1" type="ORF">GCM10009416_13350</name>
</gene>
<dbReference type="RefSeq" id="WP_343894412.1">
    <property type="nucleotide sequence ID" value="NZ_BAAAFZ010000011.1"/>
</dbReference>
<accession>A0ABP3PUB9</accession>
<name>A0ABP3PUB9_9PROT</name>
<dbReference type="EMBL" id="BAAAFZ010000011">
    <property type="protein sequence ID" value="GAA0575963.1"/>
    <property type="molecule type" value="Genomic_DNA"/>
</dbReference>
<organism evidence="1 2">
    <name type="scientific">Craurococcus roseus</name>
    <dbReference type="NCBI Taxonomy" id="77585"/>
    <lineage>
        <taxon>Bacteria</taxon>
        <taxon>Pseudomonadati</taxon>
        <taxon>Pseudomonadota</taxon>
        <taxon>Alphaproteobacteria</taxon>
        <taxon>Acetobacterales</taxon>
        <taxon>Acetobacteraceae</taxon>
        <taxon>Craurococcus</taxon>
    </lineage>
</organism>
<protein>
    <recommendedName>
        <fullName evidence="3">Peptidase M15A C-terminal domain-containing protein</fullName>
    </recommendedName>
</protein>
<evidence type="ECO:0000313" key="1">
    <source>
        <dbReference type="EMBL" id="GAA0575963.1"/>
    </source>
</evidence>
<evidence type="ECO:0000313" key="2">
    <source>
        <dbReference type="Proteomes" id="UP001501588"/>
    </source>
</evidence>
<proteinExistence type="predicted"/>
<sequence>MTEEQLDRPCGRHLTFRDLVEAGETWRRVRVANLPAQADTVAALRRLAEEILDPVIARFGPLEVTYGFASPALARHVPGRIDPARDQHAGHELKPDGSPVCARLGQAADFRVGAVCSGRIAAWIAGRLPFDRLYFYGADRPLHVSVGPAEARAVVTMLPGPSGRRVPRTRPAGWLLERFGAP</sequence>
<keyword evidence="2" id="KW-1185">Reference proteome</keyword>
<dbReference type="Proteomes" id="UP001501588">
    <property type="component" value="Unassembled WGS sequence"/>
</dbReference>
<dbReference type="InterPro" id="IPR009045">
    <property type="entry name" value="Zn_M74/Hedgehog-like"/>
</dbReference>
<comment type="caution">
    <text evidence="1">The sequence shown here is derived from an EMBL/GenBank/DDBJ whole genome shotgun (WGS) entry which is preliminary data.</text>
</comment>
<evidence type="ECO:0008006" key="3">
    <source>
        <dbReference type="Google" id="ProtNLM"/>
    </source>
</evidence>